<evidence type="ECO:0000313" key="2">
    <source>
        <dbReference type="Proteomes" id="UP000288805"/>
    </source>
</evidence>
<name>A0A438DW63_VITVI</name>
<proteinExistence type="predicted"/>
<dbReference type="Proteomes" id="UP000288805">
    <property type="component" value="Unassembled WGS sequence"/>
</dbReference>
<accession>A0A438DW63</accession>
<gene>
    <name evidence="1" type="ORF">CK203_109978</name>
</gene>
<dbReference type="EMBL" id="QGNW01001475">
    <property type="protein sequence ID" value="RVW39640.1"/>
    <property type="molecule type" value="Genomic_DNA"/>
</dbReference>
<dbReference type="AlphaFoldDB" id="A0A438DW63"/>
<organism evidence="1 2">
    <name type="scientific">Vitis vinifera</name>
    <name type="common">Grape</name>
    <dbReference type="NCBI Taxonomy" id="29760"/>
    <lineage>
        <taxon>Eukaryota</taxon>
        <taxon>Viridiplantae</taxon>
        <taxon>Streptophyta</taxon>
        <taxon>Embryophyta</taxon>
        <taxon>Tracheophyta</taxon>
        <taxon>Spermatophyta</taxon>
        <taxon>Magnoliopsida</taxon>
        <taxon>eudicotyledons</taxon>
        <taxon>Gunneridae</taxon>
        <taxon>Pentapetalae</taxon>
        <taxon>rosids</taxon>
        <taxon>Vitales</taxon>
        <taxon>Vitaceae</taxon>
        <taxon>Viteae</taxon>
        <taxon>Vitis</taxon>
    </lineage>
</organism>
<comment type="caution">
    <text evidence="1">The sequence shown here is derived from an EMBL/GenBank/DDBJ whole genome shotgun (WGS) entry which is preliminary data.</text>
</comment>
<reference evidence="1 2" key="1">
    <citation type="journal article" date="2018" name="PLoS Genet.">
        <title>Population sequencing reveals clonal diversity and ancestral inbreeding in the grapevine cultivar Chardonnay.</title>
        <authorList>
            <person name="Roach M.J."/>
            <person name="Johnson D.L."/>
            <person name="Bohlmann J."/>
            <person name="van Vuuren H.J."/>
            <person name="Jones S.J."/>
            <person name="Pretorius I.S."/>
            <person name="Schmidt S.A."/>
            <person name="Borneman A.R."/>
        </authorList>
    </citation>
    <scope>NUCLEOTIDE SEQUENCE [LARGE SCALE GENOMIC DNA]</scope>
    <source>
        <strain evidence="2">cv. Chardonnay</strain>
        <tissue evidence="1">Leaf</tissue>
    </source>
</reference>
<protein>
    <submittedName>
        <fullName evidence="1">Uncharacterized protein</fullName>
    </submittedName>
</protein>
<evidence type="ECO:0000313" key="1">
    <source>
        <dbReference type="EMBL" id="RVW39640.1"/>
    </source>
</evidence>
<sequence length="102" mass="11666">MYKVCLQQAKLSPWMFGFVEVSFLHVSEDGFVAVIWYSLLLAQDFSFLGFSWPQRMPSVASAQEVRKLEAFVVNRCYKRGLKPTNHSLLPDAQECVKNPPPL</sequence>